<protein>
    <submittedName>
        <fullName evidence="2">6997_t:CDS:1</fullName>
    </submittedName>
</protein>
<feature type="region of interest" description="Disordered" evidence="1">
    <location>
        <begin position="239"/>
        <end position="403"/>
    </location>
</feature>
<dbReference type="EMBL" id="CAJVPJ010001140">
    <property type="protein sequence ID" value="CAG8577627.1"/>
    <property type="molecule type" value="Genomic_DNA"/>
</dbReference>
<name>A0A9N9BQR9_9GLOM</name>
<feature type="compositionally biased region" description="Low complexity" evidence="1">
    <location>
        <begin position="132"/>
        <end position="151"/>
    </location>
</feature>
<dbReference type="OrthoDB" id="5596972at2759"/>
<organism evidence="2 3">
    <name type="scientific">Paraglomus occultum</name>
    <dbReference type="NCBI Taxonomy" id="144539"/>
    <lineage>
        <taxon>Eukaryota</taxon>
        <taxon>Fungi</taxon>
        <taxon>Fungi incertae sedis</taxon>
        <taxon>Mucoromycota</taxon>
        <taxon>Glomeromycotina</taxon>
        <taxon>Glomeromycetes</taxon>
        <taxon>Paraglomerales</taxon>
        <taxon>Paraglomeraceae</taxon>
        <taxon>Paraglomus</taxon>
    </lineage>
</organism>
<sequence>MKNSGKVNVTMAKRAVRQRIGWAKQWAGALFRNKTPSSSVTVANQYPNQLANSSVSQASPSSTALQHNSTTTIPPPTPTNSTSSAKLVAVHMTKTASHDANFQSGSLSDTTYGGSVAKLSSRKGFFKSKTASGNGHNNNNNNNHPGSNGSVNGYVNINTNNSTHSVHINNSLTNSNNTVTSVNQDPNAHSQSTTTIASLAHASIPASLSLPLHVGTSADVQSDTLVMTNSAINSVASLTSSPGLPSSHSSNSLTPVVSDNHSTHSTISTTSTTSTKRRFFKGRNTNGGSTASLGSKGKGEWANGGANNELNFTPTLSTSTRYSNPSFSNTKITPTSITQSQQISSPLEFSSQHSVPQSNTASPFLSSNTNTSTSSRSAPIPSSSTQPNSTVHHTQSSPGTQPILKVDIVSVDGGGFEDLLGDSSPGDSLIFAALLPARLPSPSFSAFDETAQPPSARADTQSRIMRGWRERMLENNRKKDERMKREQTIGAEGRLE</sequence>
<feature type="compositionally biased region" description="Low complexity" evidence="1">
    <location>
        <begin position="239"/>
        <end position="274"/>
    </location>
</feature>
<feature type="compositionally biased region" description="Low complexity" evidence="1">
    <location>
        <begin position="53"/>
        <end position="72"/>
    </location>
</feature>
<gene>
    <name evidence="2" type="ORF">POCULU_LOCUS6320</name>
</gene>
<reference evidence="2" key="1">
    <citation type="submission" date="2021-06" db="EMBL/GenBank/DDBJ databases">
        <authorList>
            <person name="Kallberg Y."/>
            <person name="Tangrot J."/>
            <person name="Rosling A."/>
        </authorList>
    </citation>
    <scope>NUCLEOTIDE SEQUENCE</scope>
    <source>
        <strain evidence="2">IA702</strain>
    </source>
</reference>
<comment type="caution">
    <text evidence="2">The sequence shown here is derived from an EMBL/GenBank/DDBJ whole genome shotgun (WGS) entry which is preliminary data.</text>
</comment>
<feature type="compositionally biased region" description="Polar residues" evidence="1">
    <location>
        <begin position="283"/>
        <end position="293"/>
    </location>
</feature>
<evidence type="ECO:0000256" key="1">
    <source>
        <dbReference type="SAM" id="MobiDB-lite"/>
    </source>
</evidence>
<feature type="region of interest" description="Disordered" evidence="1">
    <location>
        <begin position="51"/>
        <end position="84"/>
    </location>
</feature>
<dbReference type="Proteomes" id="UP000789572">
    <property type="component" value="Unassembled WGS sequence"/>
</dbReference>
<feature type="compositionally biased region" description="Low complexity" evidence="1">
    <location>
        <begin position="332"/>
        <end position="346"/>
    </location>
</feature>
<feature type="region of interest" description="Disordered" evidence="1">
    <location>
        <begin position="127"/>
        <end position="151"/>
    </location>
</feature>
<feature type="region of interest" description="Disordered" evidence="1">
    <location>
        <begin position="470"/>
        <end position="496"/>
    </location>
</feature>
<accession>A0A9N9BQR9</accession>
<keyword evidence="3" id="KW-1185">Reference proteome</keyword>
<feature type="compositionally biased region" description="Polar residues" evidence="1">
    <location>
        <begin position="347"/>
        <end position="365"/>
    </location>
</feature>
<evidence type="ECO:0000313" key="2">
    <source>
        <dbReference type="EMBL" id="CAG8577627.1"/>
    </source>
</evidence>
<proteinExistence type="predicted"/>
<feature type="compositionally biased region" description="Polar residues" evidence="1">
    <location>
        <begin position="386"/>
        <end position="400"/>
    </location>
</feature>
<feature type="compositionally biased region" description="Low complexity" evidence="1">
    <location>
        <begin position="366"/>
        <end position="385"/>
    </location>
</feature>
<dbReference type="AlphaFoldDB" id="A0A9N9BQR9"/>
<evidence type="ECO:0000313" key="3">
    <source>
        <dbReference type="Proteomes" id="UP000789572"/>
    </source>
</evidence>
<feature type="compositionally biased region" description="Polar residues" evidence="1">
    <location>
        <begin position="305"/>
        <end position="331"/>
    </location>
</feature>